<reference evidence="1 2" key="1">
    <citation type="submission" date="2023-12" db="EMBL/GenBank/DDBJ databases">
        <title>Gut-associated functions are favored during microbiome assembly across C. elegans life.</title>
        <authorList>
            <person name="Zimmermann J."/>
        </authorList>
    </citation>
    <scope>NUCLEOTIDE SEQUENCE [LARGE SCALE GENOMIC DNA]</scope>
    <source>
        <strain evidence="1 2">JUb134</strain>
    </source>
</reference>
<dbReference type="SUPFAM" id="SSF48452">
    <property type="entry name" value="TPR-like"/>
    <property type="match status" value="1"/>
</dbReference>
<dbReference type="Pfam" id="PF13424">
    <property type="entry name" value="TPR_12"/>
    <property type="match status" value="1"/>
</dbReference>
<protein>
    <submittedName>
        <fullName evidence="1">Tetratricopeptide repeat protein</fullName>
    </submittedName>
</protein>
<proteinExistence type="predicted"/>
<organism evidence="1 2">
    <name type="scientific">Sphingomonas molluscorum</name>
    <dbReference type="NCBI Taxonomy" id="418184"/>
    <lineage>
        <taxon>Bacteria</taxon>
        <taxon>Pseudomonadati</taxon>
        <taxon>Pseudomonadota</taxon>
        <taxon>Alphaproteobacteria</taxon>
        <taxon>Sphingomonadales</taxon>
        <taxon>Sphingomonadaceae</taxon>
        <taxon>Sphingomonas</taxon>
    </lineage>
</organism>
<gene>
    <name evidence="1" type="ORF">WH159_04180</name>
</gene>
<dbReference type="Gene3D" id="1.25.40.10">
    <property type="entry name" value="Tetratricopeptide repeat domain"/>
    <property type="match status" value="1"/>
</dbReference>
<dbReference type="EMBL" id="JBBGZA010000001">
    <property type="protein sequence ID" value="MEJ5093730.1"/>
    <property type="molecule type" value="Genomic_DNA"/>
</dbReference>
<dbReference type="InterPro" id="IPR011990">
    <property type="entry name" value="TPR-like_helical_dom_sf"/>
</dbReference>
<sequence length="222" mass="24923">MARALEFSGRPAEALPFYVSALEIVEAEGDPINRGSILHHIGNCEAYAGRWQAAMHAYRKAAEQFVELEAVEFISNALGEAGTLVPQLDPLIGLPGQTIIIAGLDDIVEQIGLLLSKEMFGGRNPRVTFRKFGGIISLALHTGNRDLLRSTADEMYHRFIQPLDKNIDDRPDWFQILIFHIQWMIRFLQFLSFGVDRERSLSPSEFFVLAQLASHLNLKFAA</sequence>
<dbReference type="Proteomes" id="UP001380365">
    <property type="component" value="Unassembled WGS sequence"/>
</dbReference>
<comment type="caution">
    <text evidence="1">The sequence shown here is derived from an EMBL/GenBank/DDBJ whole genome shotgun (WGS) entry which is preliminary data.</text>
</comment>
<evidence type="ECO:0000313" key="2">
    <source>
        <dbReference type="Proteomes" id="UP001380365"/>
    </source>
</evidence>
<name>A0ABU8Q402_9SPHN</name>
<accession>A0ABU8Q402</accession>
<keyword evidence="2" id="KW-1185">Reference proteome</keyword>
<evidence type="ECO:0000313" key="1">
    <source>
        <dbReference type="EMBL" id="MEJ5093730.1"/>
    </source>
</evidence>
<dbReference type="RefSeq" id="WP_132882312.1">
    <property type="nucleotide sequence ID" value="NZ_JBBGZA010000001.1"/>
</dbReference>